<name>A0A1Y4M1B1_9FIRM</name>
<dbReference type="EMBL" id="NFKM01000002">
    <property type="protein sequence ID" value="OUP61679.1"/>
    <property type="molecule type" value="Genomic_DNA"/>
</dbReference>
<evidence type="ECO:0000313" key="1">
    <source>
        <dbReference type="EMBL" id="OUP61679.1"/>
    </source>
</evidence>
<reference evidence="2" key="1">
    <citation type="submission" date="2017-04" db="EMBL/GenBank/DDBJ databases">
        <title>Function of individual gut microbiota members based on whole genome sequencing of pure cultures obtained from chicken caecum.</title>
        <authorList>
            <person name="Medvecky M."/>
            <person name="Cejkova D."/>
            <person name="Polansky O."/>
            <person name="Karasova D."/>
            <person name="Kubasova T."/>
            <person name="Cizek A."/>
            <person name="Rychlik I."/>
        </authorList>
    </citation>
    <scope>NUCLEOTIDE SEQUENCE [LARGE SCALE GENOMIC DNA]</scope>
    <source>
        <strain evidence="2">An178</strain>
    </source>
</reference>
<proteinExistence type="predicted"/>
<accession>A0A1Y4M1B1</accession>
<organism evidence="1 2">
    <name type="scientific">Faecalitalea cylindroides</name>
    <dbReference type="NCBI Taxonomy" id="39483"/>
    <lineage>
        <taxon>Bacteria</taxon>
        <taxon>Bacillati</taxon>
        <taxon>Bacillota</taxon>
        <taxon>Erysipelotrichia</taxon>
        <taxon>Erysipelotrichales</taxon>
        <taxon>Erysipelotrichaceae</taxon>
        <taxon>Faecalitalea</taxon>
    </lineage>
</organism>
<sequence length="224" mass="25419">MDKFTINDWLDINKSLEKAREDDTPHAVLNNGNLAVVGDANKTEVKKVDYQIKFRFEEGELQAYPKNAKKVGKYIMFTIDFEDIHINPRKDMLLVESALGIYPIITALTNVVDTRNSQIEEMLKQVGAEYTKDDDGQITLSQPNKQLEDEIEVMKAQANIEMIHVYNQAGEQGQQAIYDFVKTLLNIDDVLADHMLPGSVLNALYATIVNNPEIFNETETVFGY</sequence>
<dbReference type="RefSeq" id="WP_087158121.1">
    <property type="nucleotide sequence ID" value="NZ_NFKM01000002.1"/>
</dbReference>
<evidence type="ECO:0000313" key="2">
    <source>
        <dbReference type="Proteomes" id="UP000195447"/>
    </source>
</evidence>
<gene>
    <name evidence="1" type="ORF">B5F14_01615</name>
</gene>
<protein>
    <submittedName>
        <fullName evidence="1">Uncharacterized protein</fullName>
    </submittedName>
</protein>
<dbReference type="Proteomes" id="UP000195447">
    <property type="component" value="Unassembled WGS sequence"/>
</dbReference>
<dbReference type="AlphaFoldDB" id="A0A1Y4M1B1"/>
<comment type="caution">
    <text evidence="1">The sequence shown here is derived from an EMBL/GenBank/DDBJ whole genome shotgun (WGS) entry which is preliminary data.</text>
</comment>
<keyword evidence="2" id="KW-1185">Reference proteome</keyword>